<dbReference type="GO" id="GO:0005856">
    <property type="term" value="C:cytoskeleton"/>
    <property type="evidence" value="ECO:0007669"/>
    <property type="project" value="TreeGrafter"/>
</dbReference>
<name>A0A0M0K1I6_9EUKA</name>
<keyword evidence="5" id="KW-0966">Cell projection</keyword>
<dbReference type="Pfam" id="PF21771">
    <property type="entry name" value="CFAP58_CC"/>
    <property type="match status" value="1"/>
</dbReference>
<keyword evidence="5" id="KW-0282">Flagellum</keyword>
<evidence type="ECO:0000313" key="6">
    <source>
        <dbReference type="Proteomes" id="UP000037460"/>
    </source>
</evidence>
<reference evidence="6" key="1">
    <citation type="journal article" date="2015" name="PLoS Genet.">
        <title>Genome Sequence and Transcriptome Analyses of Chrysochromulina tobin: Metabolic Tools for Enhanced Algal Fitness in the Prominent Order Prymnesiales (Haptophyceae).</title>
        <authorList>
            <person name="Hovde B.T."/>
            <person name="Deodato C.R."/>
            <person name="Hunsperger H.M."/>
            <person name="Ryken S.A."/>
            <person name="Yost W."/>
            <person name="Jha R.K."/>
            <person name="Patterson J."/>
            <person name="Monnat R.J. Jr."/>
            <person name="Barlow S.B."/>
            <person name="Starkenburg S.R."/>
            <person name="Cattolico R.A."/>
        </authorList>
    </citation>
    <scope>NUCLEOTIDE SEQUENCE</scope>
    <source>
        <strain evidence="6">CCMP291</strain>
    </source>
</reference>
<evidence type="ECO:0000313" key="5">
    <source>
        <dbReference type="EMBL" id="KOO32674.1"/>
    </source>
</evidence>
<proteinExistence type="predicted"/>
<evidence type="ECO:0000256" key="1">
    <source>
        <dbReference type="ARBA" id="ARBA00023054"/>
    </source>
</evidence>
<keyword evidence="5" id="KW-0969">Cilium</keyword>
<feature type="domain" description="Cilia- and flagella-associated protein 58 central coiled coil" evidence="4">
    <location>
        <begin position="338"/>
        <end position="634"/>
    </location>
</feature>
<protein>
    <submittedName>
        <fullName evidence="5">Coiled coil flagellar protein</fullName>
    </submittedName>
</protein>
<dbReference type="OrthoDB" id="10262929at2759"/>
<keyword evidence="1 2" id="KW-0175">Coiled coil</keyword>
<dbReference type="EMBL" id="JWZX01001706">
    <property type="protein sequence ID" value="KOO32674.1"/>
    <property type="molecule type" value="Genomic_DNA"/>
</dbReference>
<feature type="compositionally biased region" description="Polar residues" evidence="3">
    <location>
        <begin position="830"/>
        <end position="840"/>
    </location>
</feature>
<dbReference type="Proteomes" id="UP000037460">
    <property type="component" value="Unassembled WGS sequence"/>
</dbReference>
<evidence type="ECO:0000259" key="4">
    <source>
        <dbReference type="Pfam" id="PF21771"/>
    </source>
</evidence>
<dbReference type="PANTHER" id="PTHR32083">
    <property type="entry name" value="CILIA AND FLAGELLA-ASSOCIATED PROTEIN 58-RELATED"/>
    <property type="match status" value="1"/>
</dbReference>
<keyword evidence="6" id="KW-1185">Reference proteome</keyword>
<dbReference type="PANTHER" id="PTHR32083:SF34">
    <property type="entry name" value="COILED-COIL DOMAIN-CONTAINING PROTEIN 146"/>
    <property type="match status" value="1"/>
</dbReference>
<evidence type="ECO:0000256" key="3">
    <source>
        <dbReference type="SAM" id="MobiDB-lite"/>
    </source>
</evidence>
<feature type="coiled-coil region" evidence="2">
    <location>
        <begin position="78"/>
        <end position="393"/>
    </location>
</feature>
<feature type="coiled-coil region" evidence="2">
    <location>
        <begin position="642"/>
        <end position="713"/>
    </location>
</feature>
<sequence>MCAPPPPPLAARTEPCAASRRCPFAAIKLSPAFQFLEELQSAGRLTSSQTEQYKSKYTKIHDCVAKGDSELAMREERELLLQQELHDLQGVRNELQNEVTSTKKKQMAELQPRIDEVEGALAEVKQELDRHKSALSKLQAEHEALKERALALRNSKMETEAAKKELEALLQKVRSEPEKMKKQADIAATAAATNQGTMDKSDQELKEYEISLNEQAKRRRELEESKMALVLEAERHQREILARQAKADDIKKALATAHEEAAHALAERARLEMEQRAVIADLKRAQDALSKESKQYSNNLKRCKRAEVQLQTSQAQVPFMQRQVDEAARQSAQLKEEGRKQRSVVDELKREVDIFINSFLKQEGIEQGKKDFLLALMEQVKVLEEELAEESKYEQQQRKAVARLTGEREAMAREAAKSVAAARATHEELKVKELEIVDLSKRHVEMGARLREFSKLYDVVKADRNKYVNQITASAQALSEMKEKIKILQNEVEILRNESVTKDKALSKERLEHQQAFSTRDALRVEQNKHAAAEKEKKALVQQLAAETDNLNSLINGIEKEMLKLKRRYESAVEERNYTGIQLIDRNDELCILYEKSNMQQAVLKKGEVAIRSREEEIRMLDLQVAELCREIEVTRRKLPRVPELEQEIVLLQTQLEEERALADRLSADLEAPENSKRWRKLEGKDPEPEDLNAKLQVLEERVNDKKEQLLEKDLVLEEVSNLANRLRTQALEGREDTLELAKRVNDFQARIKGTTRRMMATVSELSMYQATAMKLTQENALKDEQLHTMSRNLEQGAAPTEEMEREWQRYEAELDRRVSDAYAKSVLQETAPAQLTHTTAEPRPNAYIPDDIGIPKPYGALAPFKPTELGTTMRHIRKPNPREIEL</sequence>
<dbReference type="AlphaFoldDB" id="A0A0M0K1I6"/>
<feature type="coiled-coil region" evidence="2">
    <location>
        <begin position="471"/>
        <end position="498"/>
    </location>
</feature>
<feature type="region of interest" description="Disordered" evidence="3">
    <location>
        <begin position="830"/>
        <end position="887"/>
    </location>
</feature>
<feature type="coiled-coil region" evidence="2">
    <location>
        <begin position="523"/>
        <end position="575"/>
    </location>
</feature>
<comment type="caution">
    <text evidence="5">The sequence shown here is derived from an EMBL/GenBank/DDBJ whole genome shotgun (WGS) entry which is preliminary data.</text>
</comment>
<evidence type="ECO:0000256" key="2">
    <source>
        <dbReference type="SAM" id="Coils"/>
    </source>
</evidence>
<organism evidence="5 6">
    <name type="scientific">Chrysochromulina tobinii</name>
    <dbReference type="NCBI Taxonomy" id="1460289"/>
    <lineage>
        <taxon>Eukaryota</taxon>
        <taxon>Haptista</taxon>
        <taxon>Haptophyta</taxon>
        <taxon>Prymnesiophyceae</taxon>
        <taxon>Prymnesiales</taxon>
        <taxon>Chrysochromulinaceae</taxon>
        <taxon>Chrysochromulina</taxon>
    </lineage>
</organism>
<dbReference type="InterPro" id="IPR049270">
    <property type="entry name" value="CFAP58_CC"/>
</dbReference>
<accession>A0A0M0K1I6</accession>
<gene>
    <name evidence="5" type="ORF">Ctob_009394</name>
</gene>